<gene>
    <name evidence="1" type="ORF">JG687_00017487</name>
</gene>
<sequence length="83" mass="9621">MCRLRETNPAYLTPSPPSCPELCQQSGVPTEQVMTSVWLETAEVWSTLAETRMRKLHVKRALRLDHSVKFCKKLEVWSTIKYV</sequence>
<evidence type="ECO:0000313" key="1">
    <source>
        <dbReference type="EMBL" id="KAG6945101.1"/>
    </source>
</evidence>
<organism evidence="1 2">
    <name type="scientific">Phytophthora cactorum</name>
    <dbReference type="NCBI Taxonomy" id="29920"/>
    <lineage>
        <taxon>Eukaryota</taxon>
        <taxon>Sar</taxon>
        <taxon>Stramenopiles</taxon>
        <taxon>Oomycota</taxon>
        <taxon>Peronosporomycetes</taxon>
        <taxon>Peronosporales</taxon>
        <taxon>Peronosporaceae</taxon>
        <taxon>Phytophthora</taxon>
    </lineage>
</organism>
<dbReference type="AlphaFoldDB" id="A0A8T1TQ68"/>
<evidence type="ECO:0000313" key="2">
    <source>
        <dbReference type="Proteomes" id="UP000688947"/>
    </source>
</evidence>
<comment type="caution">
    <text evidence="1">The sequence shown here is derived from an EMBL/GenBank/DDBJ whole genome shotgun (WGS) entry which is preliminary data.</text>
</comment>
<protein>
    <submittedName>
        <fullName evidence="1">Uncharacterized protein</fullName>
    </submittedName>
</protein>
<dbReference type="Proteomes" id="UP000688947">
    <property type="component" value="Unassembled WGS sequence"/>
</dbReference>
<dbReference type="EMBL" id="JAENGZ010002046">
    <property type="protein sequence ID" value="KAG6945101.1"/>
    <property type="molecule type" value="Genomic_DNA"/>
</dbReference>
<proteinExistence type="predicted"/>
<dbReference type="OrthoDB" id="126242at2759"/>
<accession>A0A8T1TQ68</accession>
<name>A0A8T1TQ68_9STRA</name>
<reference evidence="1" key="1">
    <citation type="submission" date="2021-01" db="EMBL/GenBank/DDBJ databases">
        <title>Phytophthora aleatoria, a newly-described species from Pinus radiata is distinct from Phytophthora cactorum isolates based on comparative genomics.</title>
        <authorList>
            <person name="Mcdougal R."/>
            <person name="Panda P."/>
            <person name="Williams N."/>
            <person name="Studholme D.J."/>
        </authorList>
    </citation>
    <scope>NUCLEOTIDE SEQUENCE</scope>
    <source>
        <strain evidence="1">NZFS 3830</strain>
    </source>
</reference>